<dbReference type="Proteomes" id="UP000261257">
    <property type="component" value="Unassembled WGS sequence"/>
</dbReference>
<protein>
    <recommendedName>
        <fullName evidence="3">Transposase</fullName>
    </recommendedName>
</protein>
<gene>
    <name evidence="1" type="ORF">DXC39_07915</name>
</gene>
<evidence type="ECO:0000313" key="2">
    <source>
        <dbReference type="Proteomes" id="UP000261257"/>
    </source>
</evidence>
<sequence length="144" mass="16755">MRSWLSVCFYGRKVQERKPIYRLLHHYNSLSNKMDKSLLAVRNINHKYIVVGKKVLSEDDDKIMTKKRLRNTEVTGMLPHVSAETVPCILCHFVRSSGKIPYRHEFVQALFCARFLIRIESLIPSGRLAGRDFYVTDKTIDNNA</sequence>
<dbReference type="AlphaFoldDB" id="A0A3E4UCX6"/>
<accession>A0A3E4UCX6</accession>
<dbReference type="EMBL" id="QSSQ01000004">
    <property type="protein sequence ID" value="RGM06985.1"/>
    <property type="molecule type" value="Genomic_DNA"/>
</dbReference>
<proteinExistence type="predicted"/>
<comment type="caution">
    <text evidence="1">The sequence shown here is derived from an EMBL/GenBank/DDBJ whole genome shotgun (WGS) entry which is preliminary data.</text>
</comment>
<evidence type="ECO:0000313" key="1">
    <source>
        <dbReference type="EMBL" id="RGM06985.1"/>
    </source>
</evidence>
<reference evidence="1 2" key="1">
    <citation type="submission" date="2018-08" db="EMBL/GenBank/DDBJ databases">
        <title>A genome reference for cultivated species of the human gut microbiota.</title>
        <authorList>
            <person name="Zou Y."/>
            <person name="Xue W."/>
            <person name="Luo G."/>
        </authorList>
    </citation>
    <scope>NUCLEOTIDE SEQUENCE [LARGE SCALE GENOMIC DNA]</scope>
    <source>
        <strain evidence="1 2">TF05-11AC</strain>
    </source>
</reference>
<evidence type="ECO:0008006" key="3">
    <source>
        <dbReference type="Google" id="ProtNLM"/>
    </source>
</evidence>
<organism evidence="1 2">
    <name type="scientific">Hungatella hathewayi</name>
    <dbReference type="NCBI Taxonomy" id="154046"/>
    <lineage>
        <taxon>Bacteria</taxon>
        <taxon>Bacillati</taxon>
        <taxon>Bacillota</taxon>
        <taxon>Clostridia</taxon>
        <taxon>Lachnospirales</taxon>
        <taxon>Lachnospiraceae</taxon>
        <taxon>Hungatella</taxon>
    </lineage>
</organism>
<name>A0A3E4UCX6_9FIRM</name>